<feature type="domain" description="DUF4283" evidence="2">
    <location>
        <begin position="299"/>
        <end position="380"/>
    </location>
</feature>
<feature type="region of interest" description="Disordered" evidence="1">
    <location>
        <begin position="235"/>
        <end position="257"/>
    </location>
</feature>
<evidence type="ECO:0000313" key="3">
    <source>
        <dbReference type="EMBL" id="PKU78652.1"/>
    </source>
</evidence>
<dbReference type="InterPro" id="IPR040256">
    <property type="entry name" value="At4g02000-like"/>
</dbReference>
<feature type="compositionally biased region" description="Polar residues" evidence="1">
    <location>
        <begin position="235"/>
        <end position="253"/>
    </location>
</feature>
<evidence type="ECO:0000259" key="2">
    <source>
        <dbReference type="Pfam" id="PF14111"/>
    </source>
</evidence>
<reference evidence="3 4" key="1">
    <citation type="journal article" date="2016" name="Sci. Rep.">
        <title>The Dendrobium catenatum Lindl. genome sequence provides insights into polysaccharide synthase, floral development and adaptive evolution.</title>
        <authorList>
            <person name="Zhang G.Q."/>
            <person name="Xu Q."/>
            <person name="Bian C."/>
            <person name="Tsai W.C."/>
            <person name="Yeh C.M."/>
            <person name="Liu K.W."/>
            <person name="Yoshida K."/>
            <person name="Zhang L.S."/>
            <person name="Chang S.B."/>
            <person name="Chen F."/>
            <person name="Shi Y."/>
            <person name="Su Y.Y."/>
            <person name="Zhang Y.Q."/>
            <person name="Chen L.J."/>
            <person name="Yin Y."/>
            <person name="Lin M."/>
            <person name="Huang H."/>
            <person name="Deng H."/>
            <person name="Wang Z.W."/>
            <person name="Zhu S.L."/>
            <person name="Zhao X."/>
            <person name="Deng C."/>
            <person name="Niu S.C."/>
            <person name="Huang J."/>
            <person name="Wang M."/>
            <person name="Liu G.H."/>
            <person name="Yang H.J."/>
            <person name="Xiao X.J."/>
            <person name="Hsiao Y.Y."/>
            <person name="Wu W.L."/>
            <person name="Chen Y.Y."/>
            <person name="Mitsuda N."/>
            <person name="Ohme-Takagi M."/>
            <person name="Luo Y.B."/>
            <person name="Van de Peer Y."/>
            <person name="Liu Z.J."/>
        </authorList>
    </citation>
    <scope>NUCLEOTIDE SEQUENCE [LARGE SCALE GENOMIC DNA]</scope>
    <source>
        <tissue evidence="3">The whole plant</tissue>
    </source>
</reference>
<evidence type="ECO:0000313" key="4">
    <source>
        <dbReference type="Proteomes" id="UP000233837"/>
    </source>
</evidence>
<dbReference type="AlphaFoldDB" id="A0A2I0WSK5"/>
<proteinExistence type="predicted"/>
<name>A0A2I0WSK5_9ASPA</name>
<organism evidence="3 4">
    <name type="scientific">Dendrobium catenatum</name>
    <dbReference type="NCBI Taxonomy" id="906689"/>
    <lineage>
        <taxon>Eukaryota</taxon>
        <taxon>Viridiplantae</taxon>
        <taxon>Streptophyta</taxon>
        <taxon>Embryophyta</taxon>
        <taxon>Tracheophyta</taxon>
        <taxon>Spermatophyta</taxon>
        <taxon>Magnoliopsida</taxon>
        <taxon>Liliopsida</taxon>
        <taxon>Asparagales</taxon>
        <taxon>Orchidaceae</taxon>
        <taxon>Epidendroideae</taxon>
        <taxon>Malaxideae</taxon>
        <taxon>Dendrobiinae</taxon>
        <taxon>Dendrobium</taxon>
    </lineage>
</organism>
<keyword evidence="4" id="KW-1185">Reference proteome</keyword>
<dbReference type="PANTHER" id="PTHR31286">
    <property type="entry name" value="GLYCINE-RICH CELL WALL STRUCTURAL PROTEIN 1.8-LIKE"/>
    <property type="match status" value="1"/>
</dbReference>
<feature type="compositionally biased region" description="Polar residues" evidence="1">
    <location>
        <begin position="65"/>
        <end position="76"/>
    </location>
</feature>
<protein>
    <recommendedName>
        <fullName evidence="2">DUF4283 domain-containing protein</fullName>
    </recommendedName>
</protein>
<dbReference type="EMBL" id="KZ502445">
    <property type="protein sequence ID" value="PKU78652.1"/>
    <property type="molecule type" value="Genomic_DNA"/>
</dbReference>
<accession>A0A2I0WSK5</accession>
<sequence length="434" mass="47513">MQVMKFTEPEGKFSPGITSSIAKPTAVRELIMSSIGISSPATAARVFGPVATKAPNQGAGDHSNRSQSDSPRGSNSDMEDDRDACSEREASSVNEMEESGQASGSQIDMEDDQDCRAETQLQALTDVVCPALREATAWADCTEEQAYAMHPVMVGPASNLDGAMVVERPADRDLQVSPDFDASLCGARLSMGMDDAMRETKAVSNRCEPQMDTAMSSQVATDLCTQGACENVPKAQNSAWHKPQPSQALSQPPNGLPRGPFAWSKVQQVPLNRLSRDQWVAKDGLCIEPELGAINDNISKLDMAIVAKVMGRRISYPFLLEELKRRWYHFGDFEIITIAPNTFICLFQSHKIRDTVLSSGPSIVAENIIGMNKWTSTLSPFSLHGLHSPIWVRLPQLPLIYWDINNITRIANGIGEPLWMDSHIVANLFSGLMF</sequence>
<evidence type="ECO:0000256" key="1">
    <source>
        <dbReference type="SAM" id="MobiDB-lite"/>
    </source>
</evidence>
<dbReference type="Pfam" id="PF14111">
    <property type="entry name" value="DUF4283"/>
    <property type="match status" value="1"/>
</dbReference>
<dbReference type="InterPro" id="IPR025558">
    <property type="entry name" value="DUF4283"/>
</dbReference>
<dbReference type="Proteomes" id="UP000233837">
    <property type="component" value="Unassembled WGS sequence"/>
</dbReference>
<gene>
    <name evidence="3" type="ORF">MA16_Dca014917</name>
</gene>
<reference evidence="3 4" key="2">
    <citation type="journal article" date="2017" name="Nature">
        <title>The Apostasia genome and the evolution of orchids.</title>
        <authorList>
            <person name="Zhang G.Q."/>
            <person name="Liu K.W."/>
            <person name="Li Z."/>
            <person name="Lohaus R."/>
            <person name="Hsiao Y.Y."/>
            <person name="Niu S.C."/>
            <person name="Wang J.Y."/>
            <person name="Lin Y.C."/>
            <person name="Xu Q."/>
            <person name="Chen L.J."/>
            <person name="Yoshida K."/>
            <person name="Fujiwara S."/>
            <person name="Wang Z.W."/>
            <person name="Zhang Y.Q."/>
            <person name="Mitsuda N."/>
            <person name="Wang M."/>
            <person name="Liu G.H."/>
            <person name="Pecoraro L."/>
            <person name="Huang H.X."/>
            <person name="Xiao X.J."/>
            <person name="Lin M."/>
            <person name="Wu X.Y."/>
            <person name="Wu W.L."/>
            <person name="Chen Y.Y."/>
            <person name="Chang S.B."/>
            <person name="Sakamoto S."/>
            <person name="Ohme-Takagi M."/>
            <person name="Yagi M."/>
            <person name="Zeng S.J."/>
            <person name="Shen C.Y."/>
            <person name="Yeh C.M."/>
            <person name="Luo Y.B."/>
            <person name="Tsai W.C."/>
            <person name="Van de Peer Y."/>
            <person name="Liu Z.J."/>
        </authorList>
    </citation>
    <scope>NUCLEOTIDE SEQUENCE [LARGE SCALE GENOMIC DNA]</scope>
    <source>
        <tissue evidence="3">The whole plant</tissue>
    </source>
</reference>
<dbReference type="PANTHER" id="PTHR31286:SF180">
    <property type="entry name" value="OS10G0362600 PROTEIN"/>
    <property type="match status" value="1"/>
</dbReference>
<feature type="region of interest" description="Disordered" evidence="1">
    <location>
        <begin position="48"/>
        <end position="112"/>
    </location>
</feature>